<comment type="caution">
    <text evidence="2">The sequence shown here is derived from an EMBL/GenBank/DDBJ whole genome shotgun (WGS) entry which is preliminary data.</text>
</comment>
<name>A0AAN9F3J7_CLITE</name>
<accession>A0AAN9F3J7</accession>
<dbReference type="Pfam" id="PF12937">
    <property type="entry name" value="F-box-like"/>
    <property type="match status" value="1"/>
</dbReference>
<dbReference type="InterPro" id="IPR057136">
    <property type="entry name" value="At2g35280_TPR_dom"/>
</dbReference>
<dbReference type="InterPro" id="IPR001810">
    <property type="entry name" value="F-box_dom"/>
</dbReference>
<dbReference type="AlphaFoldDB" id="A0AAN9F3J7"/>
<evidence type="ECO:0000313" key="3">
    <source>
        <dbReference type="Proteomes" id="UP001359559"/>
    </source>
</evidence>
<dbReference type="SUPFAM" id="SSF81383">
    <property type="entry name" value="F-box domain"/>
    <property type="match status" value="1"/>
</dbReference>
<dbReference type="EMBL" id="JAYKXN010000008">
    <property type="protein sequence ID" value="KAK7264633.1"/>
    <property type="molecule type" value="Genomic_DNA"/>
</dbReference>
<keyword evidence="3" id="KW-1185">Reference proteome</keyword>
<dbReference type="Proteomes" id="UP001359559">
    <property type="component" value="Unassembled WGS sequence"/>
</dbReference>
<dbReference type="PROSITE" id="PS50181">
    <property type="entry name" value="FBOX"/>
    <property type="match status" value="1"/>
</dbReference>
<dbReference type="Gene3D" id="1.20.1280.50">
    <property type="match status" value="1"/>
</dbReference>
<protein>
    <recommendedName>
        <fullName evidence="1">F-box domain-containing protein</fullName>
    </recommendedName>
</protein>
<dbReference type="PANTHER" id="PTHR33784:SF47">
    <property type="entry name" value="F-BOX PLANT-LIKE PROTEIN"/>
    <property type="match status" value="1"/>
</dbReference>
<sequence length="249" mass="28705">MVYLRVKRGRNMKNHRHGDTITTIKSLPTELLVEIIAKVASHSLIDLCNMKLCCKEFLHVAEDDYVYHHVSMEKFPLVPHGWFQGKRESFFLKRCGESGNSEMLYREGMVQYFSSLKLKRGLENLKKATIEGHDEAKYVYCMILMSGKGEDERKQGFDLLCSLKGYTCVRRCRKRVKSFIKSLWLNNKPVFANHKFSLLCRSGTCDGGKLKNVSRSSWVNYEDGNDIDGLCDYCSADYELGLFSKMFEG</sequence>
<proteinExistence type="predicted"/>
<dbReference type="Pfam" id="PF23310">
    <property type="entry name" value="TPR_27"/>
    <property type="match status" value="1"/>
</dbReference>
<dbReference type="PANTHER" id="PTHR33784">
    <property type="entry name" value="OS05G0482100 PROTEIN"/>
    <property type="match status" value="1"/>
</dbReference>
<organism evidence="2 3">
    <name type="scientific">Clitoria ternatea</name>
    <name type="common">Butterfly pea</name>
    <dbReference type="NCBI Taxonomy" id="43366"/>
    <lineage>
        <taxon>Eukaryota</taxon>
        <taxon>Viridiplantae</taxon>
        <taxon>Streptophyta</taxon>
        <taxon>Embryophyta</taxon>
        <taxon>Tracheophyta</taxon>
        <taxon>Spermatophyta</taxon>
        <taxon>Magnoliopsida</taxon>
        <taxon>eudicotyledons</taxon>
        <taxon>Gunneridae</taxon>
        <taxon>Pentapetalae</taxon>
        <taxon>rosids</taxon>
        <taxon>fabids</taxon>
        <taxon>Fabales</taxon>
        <taxon>Fabaceae</taxon>
        <taxon>Papilionoideae</taxon>
        <taxon>50 kb inversion clade</taxon>
        <taxon>NPAAA clade</taxon>
        <taxon>indigoferoid/millettioid clade</taxon>
        <taxon>Phaseoleae</taxon>
        <taxon>Clitoria</taxon>
    </lineage>
</organism>
<feature type="domain" description="F-box" evidence="1">
    <location>
        <begin position="21"/>
        <end position="70"/>
    </location>
</feature>
<evidence type="ECO:0000313" key="2">
    <source>
        <dbReference type="EMBL" id="KAK7264633.1"/>
    </source>
</evidence>
<dbReference type="InterPro" id="IPR040338">
    <property type="entry name" value="At1g67623-like"/>
</dbReference>
<gene>
    <name evidence="2" type="ORF">RJT34_32242</name>
</gene>
<dbReference type="InterPro" id="IPR036047">
    <property type="entry name" value="F-box-like_dom_sf"/>
</dbReference>
<reference evidence="2 3" key="1">
    <citation type="submission" date="2024-01" db="EMBL/GenBank/DDBJ databases">
        <title>The genomes of 5 underutilized Papilionoideae crops provide insights into root nodulation and disease resistance.</title>
        <authorList>
            <person name="Yuan L."/>
        </authorList>
    </citation>
    <scope>NUCLEOTIDE SEQUENCE [LARGE SCALE GENOMIC DNA]</scope>
    <source>
        <strain evidence="2">LY-2023</strain>
        <tissue evidence="2">Leaf</tissue>
    </source>
</reference>
<evidence type="ECO:0000259" key="1">
    <source>
        <dbReference type="PROSITE" id="PS50181"/>
    </source>
</evidence>